<keyword evidence="4" id="KW-1185">Reference proteome</keyword>
<evidence type="ECO:0000313" key="3">
    <source>
        <dbReference type="EMBL" id="SHJ06485.1"/>
    </source>
</evidence>
<protein>
    <submittedName>
        <fullName evidence="3">Site-specific DNA recombinase</fullName>
    </submittedName>
</protein>
<accession>A0A1M6G940</accession>
<dbReference type="CDD" id="cd00569">
    <property type="entry name" value="HTH_Hin_like"/>
    <property type="match status" value="1"/>
</dbReference>
<comment type="similarity">
    <text evidence="1">Belongs to the site-specific recombinase resolvase family.</text>
</comment>
<dbReference type="Pfam" id="PF00239">
    <property type="entry name" value="Resolvase"/>
    <property type="match status" value="1"/>
</dbReference>
<dbReference type="GO" id="GO:0003677">
    <property type="term" value="F:DNA binding"/>
    <property type="evidence" value="ECO:0007669"/>
    <property type="project" value="InterPro"/>
</dbReference>
<dbReference type="RefSeq" id="WP_073187031.1">
    <property type="nucleotide sequence ID" value="NZ_FQZG01000025.1"/>
</dbReference>
<dbReference type="SUPFAM" id="SSF46689">
    <property type="entry name" value="Homeodomain-like"/>
    <property type="match status" value="1"/>
</dbReference>
<dbReference type="Pfam" id="PF02796">
    <property type="entry name" value="HTH_7"/>
    <property type="match status" value="1"/>
</dbReference>
<dbReference type="Gene3D" id="1.10.10.60">
    <property type="entry name" value="Homeodomain-like"/>
    <property type="match status" value="1"/>
</dbReference>
<dbReference type="InterPro" id="IPR006119">
    <property type="entry name" value="Resolv_N"/>
</dbReference>
<evidence type="ECO:0000313" key="4">
    <source>
        <dbReference type="Proteomes" id="UP000184512"/>
    </source>
</evidence>
<gene>
    <name evidence="3" type="ORF">SAMN02745244_01642</name>
</gene>
<dbReference type="CDD" id="cd03768">
    <property type="entry name" value="SR_ResInv"/>
    <property type="match status" value="1"/>
</dbReference>
<sequence>MVGHKGQVVGYVRVSAADQNPARQLEGIGEVDRLFEEKVSGKNMVDREQLTDLLAYVREGDTVRVKSPDRLARSTTDLLALVQQLRDKGVAVEFVDNPELSTETAHGEFMLTVLAGIAQMERRVIRERQAEGIAIAKRKGVYDRGPKLTPEQVREARQRVAGGVPKAKVARDLGVARQTLYAALKGEGRYAEQGVAS</sequence>
<reference evidence="3 4" key="1">
    <citation type="submission" date="2016-11" db="EMBL/GenBank/DDBJ databases">
        <authorList>
            <person name="Jaros S."/>
            <person name="Januszkiewicz K."/>
            <person name="Wedrychowicz H."/>
        </authorList>
    </citation>
    <scope>NUCLEOTIDE SEQUENCE [LARGE SCALE GENOMIC DNA]</scope>
    <source>
        <strain evidence="3 4">DSM 12906</strain>
    </source>
</reference>
<dbReference type="OrthoDB" id="128993at2"/>
<dbReference type="Proteomes" id="UP000184512">
    <property type="component" value="Unassembled WGS sequence"/>
</dbReference>
<dbReference type="PROSITE" id="PS51736">
    <property type="entry name" value="RECOMBINASES_3"/>
    <property type="match status" value="1"/>
</dbReference>
<name>A0A1M6G940_9ACTN</name>
<dbReference type="InterPro" id="IPR006120">
    <property type="entry name" value="Resolvase_HTH_dom"/>
</dbReference>
<evidence type="ECO:0000259" key="2">
    <source>
        <dbReference type="PROSITE" id="PS51736"/>
    </source>
</evidence>
<dbReference type="PANTHER" id="PTHR30461">
    <property type="entry name" value="DNA-INVERTASE FROM LAMBDOID PROPHAGE"/>
    <property type="match status" value="1"/>
</dbReference>
<dbReference type="SUPFAM" id="SSF53041">
    <property type="entry name" value="Resolvase-like"/>
    <property type="match status" value="1"/>
</dbReference>
<dbReference type="SMART" id="SM00857">
    <property type="entry name" value="Resolvase"/>
    <property type="match status" value="1"/>
</dbReference>
<evidence type="ECO:0000256" key="1">
    <source>
        <dbReference type="ARBA" id="ARBA00009913"/>
    </source>
</evidence>
<dbReference type="PANTHER" id="PTHR30461:SF26">
    <property type="entry name" value="RESOLVASE HOMOLOG YNEB"/>
    <property type="match status" value="1"/>
</dbReference>
<dbReference type="InterPro" id="IPR036162">
    <property type="entry name" value="Resolvase-like_N_sf"/>
</dbReference>
<dbReference type="GO" id="GO:0000150">
    <property type="term" value="F:DNA strand exchange activity"/>
    <property type="evidence" value="ECO:0007669"/>
    <property type="project" value="InterPro"/>
</dbReference>
<organism evidence="3 4">
    <name type="scientific">Tessaracoccus bendigoensis DSM 12906</name>
    <dbReference type="NCBI Taxonomy" id="1123357"/>
    <lineage>
        <taxon>Bacteria</taxon>
        <taxon>Bacillati</taxon>
        <taxon>Actinomycetota</taxon>
        <taxon>Actinomycetes</taxon>
        <taxon>Propionibacteriales</taxon>
        <taxon>Propionibacteriaceae</taxon>
        <taxon>Tessaracoccus</taxon>
    </lineage>
</organism>
<dbReference type="EMBL" id="FQZG01000025">
    <property type="protein sequence ID" value="SHJ06485.1"/>
    <property type="molecule type" value="Genomic_DNA"/>
</dbReference>
<proteinExistence type="inferred from homology"/>
<dbReference type="AlphaFoldDB" id="A0A1M6G940"/>
<dbReference type="InterPro" id="IPR009057">
    <property type="entry name" value="Homeodomain-like_sf"/>
</dbReference>
<feature type="domain" description="Resolvase/invertase-type recombinase catalytic" evidence="2">
    <location>
        <begin position="7"/>
        <end position="140"/>
    </location>
</feature>
<dbReference type="InterPro" id="IPR050639">
    <property type="entry name" value="SSR_resolvase"/>
</dbReference>
<dbReference type="Gene3D" id="3.40.50.1390">
    <property type="entry name" value="Resolvase, N-terminal catalytic domain"/>
    <property type="match status" value="1"/>
</dbReference>